<accession>A0A481YVT2</accession>
<evidence type="ECO:0000256" key="5">
    <source>
        <dbReference type="ARBA" id="ARBA00022764"/>
    </source>
</evidence>
<organism evidence="9">
    <name type="scientific">Marseillevirus LCMAC201</name>
    <dbReference type="NCBI Taxonomy" id="2506605"/>
    <lineage>
        <taxon>Viruses</taxon>
        <taxon>Varidnaviria</taxon>
        <taxon>Bamfordvirae</taxon>
        <taxon>Nucleocytoviricota</taxon>
        <taxon>Megaviricetes</taxon>
        <taxon>Pimascovirales</taxon>
        <taxon>Pimascovirales incertae sedis</taxon>
        <taxon>Marseilleviridae</taxon>
    </lineage>
</organism>
<evidence type="ECO:0000256" key="7">
    <source>
        <dbReference type="ARBA" id="ARBA00023008"/>
    </source>
</evidence>
<sequence length="112" mass="12745">MNIFIIVFITLFLILCWGTPTEGITTNFKVSIVDIGFKPVDITIKVGDTVIWSNEDPIWHTVTSGEPLEPNGIFNSERLNSGDTFKYTFNEIGKYPYYCIPHPWMIGTIIVK</sequence>
<dbReference type="GO" id="GO:0009055">
    <property type="term" value="F:electron transfer activity"/>
    <property type="evidence" value="ECO:0007669"/>
    <property type="project" value="InterPro"/>
</dbReference>
<evidence type="ECO:0000256" key="6">
    <source>
        <dbReference type="ARBA" id="ARBA00022982"/>
    </source>
</evidence>
<dbReference type="InterPro" id="IPR008972">
    <property type="entry name" value="Cupredoxin"/>
</dbReference>
<dbReference type="GO" id="GO:0005507">
    <property type="term" value="F:copper ion binding"/>
    <property type="evidence" value="ECO:0007669"/>
    <property type="project" value="InterPro"/>
</dbReference>
<comment type="subcellular location">
    <subcellularLocation>
        <location evidence="2">Periplasm</location>
    </subcellularLocation>
</comment>
<gene>
    <name evidence="9" type="ORF">LCMAC201_02180</name>
</gene>
<protein>
    <submittedName>
        <fullName evidence="9">Plastocyanin/azurin family copper binding protein</fullName>
    </submittedName>
</protein>
<dbReference type="PANTHER" id="PTHR36507">
    <property type="entry name" value="BLL1555 PROTEIN"/>
    <property type="match status" value="1"/>
</dbReference>
<keyword evidence="3" id="KW-0813">Transport</keyword>
<evidence type="ECO:0000259" key="8">
    <source>
        <dbReference type="Pfam" id="PF00127"/>
    </source>
</evidence>
<keyword evidence="5" id="KW-0574">Periplasm</keyword>
<name>A0A481YVT2_9VIRU</name>
<dbReference type="PANTHER" id="PTHR36507:SF1">
    <property type="entry name" value="BLL1555 PROTEIN"/>
    <property type="match status" value="1"/>
</dbReference>
<comment type="cofactor">
    <cofactor evidence="1">
        <name>Cu cation</name>
        <dbReference type="ChEBI" id="CHEBI:23378"/>
    </cofactor>
</comment>
<keyword evidence="6" id="KW-0249">Electron transport</keyword>
<keyword evidence="4" id="KW-0479">Metal-binding</keyword>
<dbReference type="InterPro" id="IPR052721">
    <property type="entry name" value="ET_Amicyanin"/>
</dbReference>
<evidence type="ECO:0000313" key="9">
    <source>
        <dbReference type="EMBL" id="QBK87308.1"/>
    </source>
</evidence>
<evidence type="ECO:0000256" key="4">
    <source>
        <dbReference type="ARBA" id="ARBA00022723"/>
    </source>
</evidence>
<feature type="domain" description="Blue (type 1) copper" evidence="8">
    <location>
        <begin position="28"/>
        <end position="112"/>
    </location>
</feature>
<keyword evidence="7" id="KW-0186">Copper</keyword>
<dbReference type="InterPro" id="IPR002386">
    <property type="entry name" value="Amicyanin/Pseudoazurin"/>
</dbReference>
<evidence type="ECO:0000256" key="2">
    <source>
        <dbReference type="ARBA" id="ARBA00004418"/>
    </source>
</evidence>
<evidence type="ECO:0000256" key="3">
    <source>
        <dbReference type="ARBA" id="ARBA00022448"/>
    </source>
</evidence>
<dbReference type="EMBL" id="MK500348">
    <property type="protein sequence ID" value="QBK87308.1"/>
    <property type="molecule type" value="Genomic_DNA"/>
</dbReference>
<dbReference type="SUPFAM" id="SSF49503">
    <property type="entry name" value="Cupredoxins"/>
    <property type="match status" value="1"/>
</dbReference>
<dbReference type="Gene3D" id="2.60.40.420">
    <property type="entry name" value="Cupredoxins - blue copper proteins"/>
    <property type="match status" value="1"/>
</dbReference>
<dbReference type="Pfam" id="PF00127">
    <property type="entry name" value="Copper-bind"/>
    <property type="match status" value="1"/>
</dbReference>
<evidence type="ECO:0000256" key="1">
    <source>
        <dbReference type="ARBA" id="ARBA00001935"/>
    </source>
</evidence>
<proteinExistence type="predicted"/>
<reference evidence="9" key="1">
    <citation type="journal article" date="2019" name="MBio">
        <title>Virus Genomes from Deep Sea Sediments Expand the Ocean Megavirome and Support Independent Origins of Viral Gigantism.</title>
        <authorList>
            <person name="Backstrom D."/>
            <person name="Yutin N."/>
            <person name="Jorgensen S.L."/>
            <person name="Dharamshi J."/>
            <person name="Homa F."/>
            <person name="Zaremba-Niedwiedzka K."/>
            <person name="Spang A."/>
            <person name="Wolf Y.I."/>
            <person name="Koonin E.V."/>
            <person name="Ettema T.J."/>
        </authorList>
    </citation>
    <scope>NUCLEOTIDE SEQUENCE</scope>
</reference>
<dbReference type="PRINTS" id="PR00155">
    <property type="entry name" value="AMICYANIN"/>
</dbReference>
<dbReference type="InterPro" id="IPR000923">
    <property type="entry name" value="BlueCu_1"/>
</dbReference>